<evidence type="ECO:0000313" key="3">
    <source>
        <dbReference type="EMBL" id="ASC70444.1"/>
    </source>
</evidence>
<dbReference type="SUPFAM" id="SSF48452">
    <property type="entry name" value="TPR-like"/>
    <property type="match status" value="1"/>
</dbReference>
<reference evidence="3 4" key="1">
    <citation type="journal article" date="2016" name="Biochim. Biophys. Acta">
        <title>Characterization of red-shifted phycobilisomes isolated from the chlorophyll f-containing cyanobacterium Halomicronema hongdechloris.</title>
        <authorList>
            <person name="Li Y."/>
            <person name="Lin Y."/>
            <person name="Garvey C.J."/>
            <person name="Birch D."/>
            <person name="Corkery R.W."/>
            <person name="Loughlin P.C."/>
            <person name="Scheer H."/>
            <person name="Willows R.D."/>
            <person name="Chen M."/>
        </authorList>
    </citation>
    <scope>NUCLEOTIDE SEQUENCE [LARGE SCALE GENOMIC DNA]</scope>
    <source>
        <strain evidence="3 4">C2206</strain>
    </source>
</reference>
<dbReference type="AlphaFoldDB" id="A0A1Z3HJE5"/>
<dbReference type="InterPro" id="IPR011990">
    <property type="entry name" value="TPR-like_helical_dom_sf"/>
</dbReference>
<dbReference type="PANTHER" id="PTHR44858:SF1">
    <property type="entry name" value="UDP-N-ACETYLGLUCOSAMINE--PEPTIDE N-ACETYLGLUCOSAMINYLTRANSFERASE SPINDLY-RELATED"/>
    <property type="match status" value="1"/>
</dbReference>
<accession>A0A1Z3HJE5</accession>
<dbReference type="SMART" id="SM00028">
    <property type="entry name" value="TPR"/>
    <property type="match status" value="3"/>
</dbReference>
<dbReference type="InterPro" id="IPR013105">
    <property type="entry name" value="TPR_2"/>
</dbReference>
<organism evidence="3 4">
    <name type="scientific">Halomicronema hongdechloris C2206</name>
    <dbReference type="NCBI Taxonomy" id="1641165"/>
    <lineage>
        <taxon>Bacteria</taxon>
        <taxon>Bacillati</taxon>
        <taxon>Cyanobacteriota</taxon>
        <taxon>Cyanophyceae</taxon>
        <taxon>Nodosilineales</taxon>
        <taxon>Nodosilineaceae</taxon>
        <taxon>Halomicronema</taxon>
    </lineage>
</organism>
<evidence type="ECO:0000313" key="4">
    <source>
        <dbReference type="Proteomes" id="UP000191901"/>
    </source>
</evidence>
<evidence type="ECO:0000256" key="2">
    <source>
        <dbReference type="ARBA" id="ARBA00022803"/>
    </source>
</evidence>
<keyword evidence="1" id="KW-0677">Repeat</keyword>
<dbReference type="PANTHER" id="PTHR44858">
    <property type="entry name" value="TETRATRICOPEPTIDE REPEAT PROTEIN 6"/>
    <property type="match status" value="1"/>
</dbReference>
<dbReference type="Pfam" id="PF07719">
    <property type="entry name" value="TPR_2"/>
    <property type="match status" value="1"/>
</dbReference>
<dbReference type="KEGG" id="hhg:XM38_013830"/>
<gene>
    <name evidence="3" type="ORF">XM38_013830</name>
</gene>
<dbReference type="Gene3D" id="1.25.40.10">
    <property type="entry name" value="Tetratricopeptide repeat domain"/>
    <property type="match status" value="1"/>
</dbReference>
<keyword evidence="2" id="KW-0802">TPR repeat</keyword>
<proteinExistence type="predicted"/>
<dbReference type="InterPro" id="IPR050498">
    <property type="entry name" value="Ycf3"/>
</dbReference>
<dbReference type="Pfam" id="PF13181">
    <property type="entry name" value="TPR_8"/>
    <property type="match status" value="1"/>
</dbReference>
<dbReference type="Proteomes" id="UP000191901">
    <property type="component" value="Chromosome"/>
</dbReference>
<keyword evidence="4" id="KW-1185">Reference proteome</keyword>
<dbReference type="InterPro" id="IPR019734">
    <property type="entry name" value="TPR_rpt"/>
</dbReference>
<evidence type="ECO:0000256" key="1">
    <source>
        <dbReference type="ARBA" id="ARBA00022737"/>
    </source>
</evidence>
<dbReference type="RefSeq" id="WP_080814233.1">
    <property type="nucleotide sequence ID" value="NZ_CP021983.2"/>
</dbReference>
<protein>
    <submittedName>
        <fullName evidence="3">Uncharacterized protein</fullName>
    </submittedName>
</protein>
<dbReference type="OrthoDB" id="423509at2"/>
<name>A0A1Z3HJE5_9CYAN</name>
<sequence>MTDAITLPIAPAGPGTASVAANVGETRQEGSEYFWFQRGVLLANSQQYAEALVDFEATLALFPTLIEALLYQGVCRLHLRQPAAALASCDRILTLVPHHTQALLFRGVALQQLGQYRQAYAVYDQALEGFCCPLQQHWWHHLPSLITPWQSLWNHILSSRHSVKPLS</sequence>
<dbReference type="Pfam" id="PF13174">
    <property type="entry name" value="TPR_6"/>
    <property type="match status" value="1"/>
</dbReference>
<dbReference type="EMBL" id="CP021983">
    <property type="protein sequence ID" value="ASC70444.1"/>
    <property type="molecule type" value="Genomic_DNA"/>
</dbReference>